<name>A0A6N8CSX8_9BACI</name>
<evidence type="ECO:0000256" key="2">
    <source>
        <dbReference type="ARBA" id="ARBA00022676"/>
    </source>
</evidence>
<dbReference type="OrthoDB" id="9815829at2"/>
<keyword evidence="3 5" id="KW-0808">Transferase</keyword>
<keyword evidence="2" id="KW-0328">Glycosyltransferase</keyword>
<sequence>MNNIAVLIPVYNNQEGLLLTLNSLVRETDAKLDVYVIDDGSKVPIKCTTIIGNHNIFVYRMAENSGIENALNYGLKIIQANGYRYIARIDAGDKILTNRFSKQCLYLKNNKDVALVGSYTDYKTKDGKLMFSFKPPMTYKKIKSRMHLNSCFSHPSVMFNSDVLNEIGNYSVNFKSAEDYEFFFRILSKYKVANINKVLLEQEYNSTGISATRRKQQLLSRFRIQIKYFKVTEINSYIGLIKTILLLFIPRKIVDLLKH</sequence>
<gene>
    <name evidence="5" type="ORF">GMB86_09095</name>
</gene>
<comment type="similarity">
    <text evidence="1">Belongs to the glycosyltransferase 2 family.</text>
</comment>
<feature type="domain" description="Glycosyltransferase 2-like" evidence="4">
    <location>
        <begin position="6"/>
        <end position="167"/>
    </location>
</feature>
<comment type="caution">
    <text evidence="5">The sequence shown here is derived from an EMBL/GenBank/DDBJ whole genome shotgun (WGS) entry which is preliminary data.</text>
</comment>
<organism evidence="5 6">
    <name type="scientific">Terrilactibacillus tamarindi</name>
    <dbReference type="NCBI Taxonomy" id="2599694"/>
    <lineage>
        <taxon>Bacteria</taxon>
        <taxon>Bacillati</taxon>
        <taxon>Bacillota</taxon>
        <taxon>Bacilli</taxon>
        <taxon>Bacillales</taxon>
        <taxon>Bacillaceae</taxon>
        <taxon>Terrilactibacillus</taxon>
    </lineage>
</organism>
<dbReference type="InterPro" id="IPR050834">
    <property type="entry name" value="Glycosyltransf_2"/>
</dbReference>
<evidence type="ECO:0000313" key="6">
    <source>
        <dbReference type="Proteomes" id="UP000440978"/>
    </source>
</evidence>
<dbReference type="SUPFAM" id="SSF53448">
    <property type="entry name" value="Nucleotide-diphospho-sugar transferases"/>
    <property type="match status" value="1"/>
</dbReference>
<accession>A0A6N8CSX8</accession>
<evidence type="ECO:0000256" key="3">
    <source>
        <dbReference type="ARBA" id="ARBA00022679"/>
    </source>
</evidence>
<dbReference type="InterPro" id="IPR001173">
    <property type="entry name" value="Glyco_trans_2-like"/>
</dbReference>
<proteinExistence type="inferred from homology"/>
<dbReference type="EMBL" id="WNHB01000013">
    <property type="protein sequence ID" value="MTT32163.1"/>
    <property type="molecule type" value="Genomic_DNA"/>
</dbReference>
<dbReference type="AlphaFoldDB" id="A0A6N8CSX8"/>
<keyword evidence="6" id="KW-1185">Reference proteome</keyword>
<evidence type="ECO:0000256" key="1">
    <source>
        <dbReference type="ARBA" id="ARBA00006739"/>
    </source>
</evidence>
<evidence type="ECO:0000259" key="4">
    <source>
        <dbReference type="Pfam" id="PF00535"/>
    </source>
</evidence>
<protein>
    <submittedName>
        <fullName evidence="5">Glycosyltransferase</fullName>
    </submittedName>
</protein>
<dbReference type="GO" id="GO:0016757">
    <property type="term" value="F:glycosyltransferase activity"/>
    <property type="evidence" value="ECO:0007669"/>
    <property type="project" value="UniProtKB-KW"/>
</dbReference>
<dbReference type="Gene3D" id="3.90.550.10">
    <property type="entry name" value="Spore Coat Polysaccharide Biosynthesis Protein SpsA, Chain A"/>
    <property type="match status" value="1"/>
</dbReference>
<dbReference type="Proteomes" id="UP000440978">
    <property type="component" value="Unassembled WGS sequence"/>
</dbReference>
<dbReference type="InterPro" id="IPR029044">
    <property type="entry name" value="Nucleotide-diphossugar_trans"/>
</dbReference>
<dbReference type="PANTHER" id="PTHR43685">
    <property type="entry name" value="GLYCOSYLTRANSFERASE"/>
    <property type="match status" value="1"/>
</dbReference>
<dbReference type="Pfam" id="PF00535">
    <property type="entry name" value="Glycos_transf_2"/>
    <property type="match status" value="1"/>
</dbReference>
<evidence type="ECO:0000313" key="5">
    <source>
        <dbReference type="EMBL" id="MTT32163.1"/>
    </source>
</evidence>
<dbReference type="PANTHER" id="PTHR43685:SF5">
    <property type="entry name" value="GLYCOSYLTRANSFERASE EPSE-RELATED"/>
    <property type="match status" value="1"/>
</dbReference>
<dbReference type="RefSeq" id="WP_155218885.1">
    <property type="nucleotide sequence ID" value="NZ_WNHB01000013.1"/>
</dbReference>
<reference evidence="5 6" key="1">
    <citation type="submission" date="2019-11" db="EMBL/GenBank/DDBJ databases">
        <title>Terrilactibacillus tamarindus sp. nov. BCM23-1 isolated from bark of Tamarindus indica.</title>
        <authorList>
            <person name="Kingkaew E."/>
            <person name="Tanasupawat S."/>
        </authorList>
    </citation>
    <scope>NUCLEOTIDE SEQUENCE [LARGE SCALE GENOMIC DNA]</scope>
    <source>
        <strain evidence="5 6">BCM23-1</strain>
    </source>
</reference>